<dbReference type="InterPro" id="IPR018511">
    <property type="entry name" value="Hemolysin-typ_Ca-bd_CS"/>
</dbReference>
<keyword evidence="3" id="KW-0677">Repeat</keyword>
<comment type="subcellular location">
    <subcellularLocation>
        <location evidence="1">Membrane</location>
    </subcellularLocation>
</comment>
<keyword evidence="4" id="KW-0106">Calcium</keyword>
<evidence type="ECO:0000313" key="9">
    <source>
        <dbReference type="Proteomes" id="UP001497493"/>
    </source>
</evidence>
<dbReference type="PANTHER" id="PTHR39431:SF1">
    <property type="entry name" value="FRPA_C-RELATED PROTEIN"/>
    <property type="match status" value="1"/>
</dbReference>
<evidence type="ECO:0000259" key="7">
    <source>
        <dbReference type="Pfam" id="PF06594"/>
    </source>
</evidence>
<dbReference type="Pfam" id="PF06594">
    <property type="entry name" value="HCBP_related"/>
    <property type="match status" value="1"/>
</dbReference>
<sequence>MFAEHRDEMFNPLIKPLDALGHWIGQNLPTPEDIKDSMSEFYKGAYAWLQRHDPVSPNFQDALQNIFRRAFDDDYIQDTKDDLDHAESSSSPIILDLDGNGVATTAVHAGAYFDHAGDGFAERTGWVDTDDGLLVRDLDGNGLIDTGAELFGNETRLPDGSKVANGFEALALLDSNCDGQIDANDPAFTDLKIWIDADGDGCSQPKELWTLAEAGVASIATVYANSDSVDVQGNAHRQVGTYTRADGTQALAEDVWFAVDRTYSLATTWADVPSDVAALPDLPGYGTVRDLHQAMALDVGGRLKALVAAYVAESDEGQRHSLLDQIVYVWTDVDGINPASRGSYVDARQLAALEKLLGDGFYQPGWGANPGATAGKEIGAAYDYLADCLVAQLDAQTRYADLYADIAWTWDDTAQRSRPNFTGAIADLQAQLEADPAAGLALLDGFARNLKVLDRIDATGWQSLVDGLAPGNPDAAEILRRAQLDTLTGHAAADKMDGTSNDDYLLGFGGDDTLNGRGGNDVLAGGAGNDTLEGGSGNDLVDGGAGDDLLDGNSGSDVYLFQTGFGQDHIHQYDSASDVVDTARFADLSSQAVARITRQGDDLALDFLSGDRLIVDGYFESAPRRVDAFEFADGGRWDMQAIKERANTLGTAAADVLYGYTGAGNRIYGLDGNDELHGNSGNDLLHGGLGDDLLYGQSGDDVLDGGAGSDTLKGGTGNDSYIVDSSGDVVVESSGSGTDSVLSSVGYTLPSNVENLTLAVDAGNINGIGNPLDNVLTGNDGNNALNGGAGADTLTGGDGADTLTGGAGADTFKLAAATGGADLILDFLSGTDLIRLNDLASGLGLGNQDGVIDHATTIPGPGGFSTSNELVIVTGNIVGPITAASAAARIGSATNAYAQGDTRLFVVDNGTDSALFRFVSSAADAGVSEAELTLIGTLQNAASTTVLDYAFGV</sequence>
<keyword evidence="5" id="KW-0843">Virulence</keyword>
<protein>
    <submittedName>
        <fullName evidence="8">Serralysin</fullName>
        <ecNumber evidence="8">3.4.24.40</ecNumber>
    </submittedName>
</protein>
<evidence type="ECO:0000256" key="4">
    <source>
        <dbReference type="ARBA" id="ARBA00022837"/>
    </source>
</evidence>
<dbReference type="InterPro" id="IPR003995">
    <property type="entry name" value="RTX_toxin_determinant-A"/>
</dbReference>
<dbReference type="PROSITE" id="PS00330">
    <property type="entry name" value="HEMOLYSIN_CALCIUM"/>
    <property type="match status" value="4"/>
</dbReference>
<evidence type="ECO:0000256" key="6">
    <source>
        <dbReference type="ARBA" id="ARBA00023136"/>
    </source>
</evidence>
<accession>A0ABM9NJ03</accession>
<dbReference type="EMBL" id="OZ026884">
    <property type="protein sequence ID" value="CAL1240611.1"/>
    <property type="molecule type" value="Genomic_DNA"/>
</dbReference>
<dbReference type="InterPro" id="IPR001343">
    <property type="entry name" value="Hemolysn_Ca-bd"/>
</dbReference>
<keyword evidence="6" id="KW-0472">Membrane</keyword>
<organism evidence="8 9">
    <name type="scientific">Candidatus Methylocalor cossyra</name>
    <dbReference type="NCBI Taxonomy" id="3108543"/>
    <lineage>
        <taxon>Bacteria</taxon>
        <taxon>Pseudomonadati</taxon>
        <taxon>Pseudomonadota</taxon>
        <taxon>Gammaproteobacteria</taxon>
        <taxon>Methylococcales</taxon>
        <taxon>Methylococcaceae</taxon>
        <taxon>Candidatus Methylocalor</taxon>
    </lineage>
</organism>
<dbReference type="PRINTS" id="PR00313">
    <property type="entry name" value="CABNDNGRPT"/>
</dbReference>
<keyword evidence="8" id="KW-0378">Hydrolase</keyword>
<dbReference type="PANTHER" id="PTHR39431">
    <property type="entry name" value="FRPA/C-RELATED PROTEIN"/>
    <property type="match status" value="1"/>
</dbReference>
<dbReference type="Proteomes" id="UP001497493">
    <property type="component" value="Chromosome"/>
</dbReference>
<dbReference type="InterPro" id="IPR011049">
    <property type="entry name" value="Serralysin-like_metalloprot_C"/>
</dbReference>
<dbReference type="GO" id="GO:0016787">
    <property type="term" value="F:hydrolase activity"/>
    <property type="evidence" value="ECO:0007669"/>
    <property type="project" value="UniProtKB-KW"/>
</dbReference>
<dbReference type="PRINTS" id="PR01488">
    <property type="entry name" value="RTXTOXINA"/>
</dbReference>
<evidence type="ECO:0000256" key="5">
    <source>
        <dbReference type="ARBA" id="ARBA00023026"/>
    </source>
</evidence>
<reference evidence="8 9" key="1">
    <citation type="submission" date="2024-04" db="EMBL/GenBank/DDBJ databases">
        <authorList>
            <person name="Cremers G."/>
        </authorList>
    </citation>
    <scope>NUCLEOTIDE SEQUENCE [LARGE SCALE GENOMIC DNA]</scope>
    <source>
        <strain evidence="8">MeCH1-AG</strain>
    </source>
</reference>
<evidence type="ECO:0000256" key="3">
    <source>
        <dbReference type="ARBA" id="ARBA00022737"/>
    </source>
</evidence>
<evidence type="ECO:0000256" key="1">
    <source>
        <dbReference type="ARBA" id="ARBA00004370"/>
    </source>
</evidence>
<dbReference type="Pfam" id="PF00353">
    <property type="entry name" value="HemolysinCabind"/>
    <property type="match status" value="4"/>
</dbReference>
<gene>
    <name evidence="8" type="ORF">MECH1_V1_1835</name>
</gene>
<dbReference type="EC" id="3.4.24.40" evidence="8"/>
<keyword evidence="2" id="KW-0800">Toxin</keyword>
<evidence type="ECO:0000313" key="8">
    <source>
        <dbReference type="EMBL" id="CAL1240611.1"/>
    </source>
</evidence>
<name>A0ABM9NJ03_9GAMM</name>
<dbReference type="Gene3D" id="2.150.10.10">
    <property type="entry name" value="Serralysin-like metalloprotease, C-terminal"/>
    <property type="match status" value="4"/>
</dbReference>
<feature type="domain" description="Haemolysin-type calcium binding-related" evidence="7">
    <location>
        <begin position="609"/>
        <end position="638"/>
    </location>
</feature>
<keyword evidence="9" id="KW-1185">Reference proteome</keyword>
<proteinExistence type="predicted"/>
<evidence type="ECO:0000256" key="2">
    <source>
        <dbReference type="ARBA" id="ARBA00022656"/>
    </source>
</evidence>
<dbReference type="InterPro" id="IPR010566">
    <property type="entry name" value="Haemolys_ca-bd"/>
</dbReference>
<dbReference type="SUPFAM" id="SSF51120">
    <property type="entry name" value="beta-Roll"/>
    <property type="match status" value="3"/>
</dbReference>